<dbReference type="InterPro" id="IPR050109">
    <property type="entry name" value="HTH-type_TetR-like_transc_reg"/>
</dbReference>
<dbReference type="InterPro" id="IPR009057">
    <property type="entry name" value="Homeodomain-like_sf"/>
</dbReference>
<evidence type="ECO:0000256" key="1">
    <source>
        <dbReference type="ARBA" id="ARBA00023015"/>
    </source>
</evidence>
<evidence type="ECO:0000259" key="5">
    <source>
        <dbReference type="PROSITE" id="PS50977"/>
    </source>
</evidence>
<dbReference type="PROSITE" id="PS50977">
    <property type="entry name" value="HTH_TETR_2"/>
    <property type="match status" value="1"/>
</dbReference>
<dbReference type="InterPro" id="IPR001647">
    <property type="entry name" value="HTH_TetR"/>
</dbReference>
<dbReference type="PANTHER" id="PTHR30055">
    <property type="entry name" value="HTH-TYPE TRANSCRIPTIONAL REGULATOR RUTR"/>
    <property type="match status" value="1"/>
</dbReference>
<proteinExistence type="predicted"/>
<dbReference type="EMBL" id="SHKX01000016">
    <property type="protein sequence ID" value="RZU36822.1"/>
    <property type="molecule type" value="Genomic_DNA"/>
</dbReference>
<dbReference type="InterPro" id="IPR036271">
    <property type="entry name" value="Tet_transcr_reg_TetR-rel_C_sf"/>
</dbReference>
<organism evidence="6 7">
    <name type="scientific">Fluviicoccus keumensis</name>
    <dbReference type="NCBI Taxonomy" id="1435465"/>
    <lineage>
        <taxon>Bacteria</taxon>
        <taxon>Pseudomonadati</taxon>
        <taxon>Pseudomonadota</taxon>
        <taxon>Gammaproteobacteria</taxon>
        <taxon>Moraxellales</taxon>
        <taxon>Moraxellaceae</taxon>
        <taxon>Fluviicoccus</taxon>
    </lineage>
</organism>
<evidence type="ECO:0000256" key="3">
    <source>
        <dbReference type="ARBA" id="ARBA00023163"/>
    </source>
</evidence>
<comment type="caution">
    <text evidence="6">The sequence shown here is derived from an EMBL/GenBank/DDBJ whole genome shotgun (WGS) entry which is preliminary data.</text>
</comment>
<dbReference type="GO" id="GO:0000976">
    <property type="term" value="F:transcription cis-regulatory region binding"/>
    <property type="evidence" value="ECO:0007669"/>
    <property type="project" value="TreeGrafter"/>
</dbReference>
<keyword evidence="2 4" id="KW-0238">DNA-binding</keyword>
<dbReference type="SUPFAM" id="SSF46689">
    <property type="entry name" value="Homeodomain-like"/>
    <property type="match status" value="1"/>
</dbReference>
<dbReference type="OrthoDB" id="270177at2"/>
<dbReference type="Gene3D" id="1.10.10.60">
    <property type="entry name" value="Homeodomain-like"/>
    <property type="match status" value="1"/>
</dbReference>
<dbReference type="FunFam" id="1.10.10.60:FF:000141">
    <property type="entry name" value="TetR family transcriptional regulator"/>
    <property type="match status" value="1"/>
</dbReference>
<gene>
    <name evidence="6" type="ORF">EV700_3035</name>
</gene>
<evidence type="ECO:0000256" key="2">
    <source>
        <dbReference type="ARBA" id="ARBA00023125"/>
    </source>
</evidence>
<protein>
    <submittedName>
        <fullName evidence="6">TetR family transcriptional regulator</fullName>
    </submittedName>
</protein>
<dbReference type="AlphaFoldDB" id="A0A4Q7YH42"/>
<dbReference type="Proteomes" id="UP000292423">
    <property type="component" value="Unassembled WGS sequence"/>
</dbReference>
<sequence>MTAEKSFFSCCPATARGEARREALLEAARAIFLEKGYSGTSLDEVVKRTGGSKASVYKYFGNKEGLFAAMFADRCQAFLATLAIPDEISANLEETLMLFAGRVLEASLGEERIAMVRALAAEAARFPELAEMAYKTGPQHGLGLMADFLKRHHEAGVIRCDHPDIAAVQFLEMIKGHPQWRALLGLPPFPAHLDRDTYVRVAVHNFLQAYRP</sequence>
<keyword evidence="1" id="KW-0805">Transcription regulation</keyword>
<evidence type="ECO:0000256" key="4">
    <source>
        <dbReference type="PROSITE-ProRule" id="PRU00335"/>
    </source>
</evidence>
<dbReference type="Pfam" id="PF00440">
    <property type="entry name" value="TetR_N"/>
    <property type="match status" value="1"/>
</dbReference>
<name>A0A4Q7YH42_9GAMM</name>
<dbReference type="PRINTS" id="PR00455">
    <property type="entry name" value="HTHTETR"/>
</dbReference>
<dbReference type="Pfam" id="PF14246">
    <property type="entry name" value="TetR_C_7"/>
    <property type="match status" value="1"/>
</dbReference>
<dbReference type="Gene3D" id="1.10.357.10">
    <property type="entry name" value="Tetracycline Repressor, domain 2"/>
    <property type="match status" value="1"/>
</dbReference>
<feature type="DNA-binding region" description="H-T-H motif" evidence="4">
    <location>
        <begin position="41"/>
        <end position="60"/>
    </location>
</feature>
<dbReference type="RefSeq" id="WP_130415339.1">
    <property type="nucleotide sequence ID" value="NZ_SHKX01000016.1"/>
</dbReference>
<dbReference type="GO" id="GO:0003700">
    <property type="term" value="F:DNA-binding transcription factor activity"/>
    <property type="evidence" value="ECO:0007669"/>
    <property type="project" value="TreeGrafter"/>
</dbReference>
<dbReference type="InterPro" id="IPR039536">
    <property type="entry name" value="TetR_C_Proteobacteria"/>
</dbReference>
<evidence type="ECO:0000313" key="7">
    <source>
        <dbReference type="Proteomes" id="UP000292423"/>
    </source>
</evidence>
<reference evidence="6 7" key="1">
    <citation type="submission" date="2019-02" db="EMBL/GenBank/DDBJ databases">
        <title>Genomic Encyclopedia of Type Strains, Phase IV (KMG-IV): sequencing the most valuable type-strain genomes for metagenomic binning, comparative biology and taxonomic classification.</title>
        <authorList>
            <person name="Goeker M."/>
        </authorList>
    </citation>
    <scope>NUCLEOTIDE SEQUENCE [LARGE SCALE GENOMIC DNA]</scope>
    <source>
        <strain evidence="6 7">DSM 105135</strain>
    </source>
</reference>
<keyword evidence="3" id="KW-0804">Transcription</keyword>
<keyword evidence="7" id="KW-1185">Reference proteome</keyword>
<feature type="domain" description="HTH tetR-type" evidence="5">
    <location>
        <begin position="18"/>
        <end position="78"/>
    </location>
</feature>
<dbReference type="PANTHER" id="PTHR30055:SF146">
    <property type="entry name" value="HTH-TYPE TRANSCRIPTIONAL DUAL REGULATOR CECR"/>
    <property type="match status" value="1"/>
</dbReference>
<evidence type="ECO:0000313" key="6">
    <source>
        <dbReference type="EMBL" id="RZU36822.1"/>
    </source>
</evidence>
<dbReference type="SUPFAM" id="SSF48498">
    <property type="entry name" value="Tetracyclin repressor-like, C-terminal domain"/>
    <property type="match status" value="1"/>
</dbReference>
<accession>A0A4Q7YH42</accession>